<name>A0A2T5CVA6_ALCXX</name>
<comment type="caution">
    <text evidence="1">The sequence shown here is derived from an EMBL/GenBank/DDBJ whole genome shotgun (WGS) entry which is preliminary data.</text>
</comment>
<accession>A0A2T5CVA6</accession>
<dbReference type="EMBL" id="QVXO01000002">
    <property type="protein sequence ID" value="RPJ93575.1"/>
    <property type="molecule type" value="Genomic_DNA"/>
</dbReference>
<reference evidence="1 2" key="1">
    <citation type="submission" date="2018-08" db="EMBL/GenBank/DDBJ databases">
        <title>Achromobacter xylosoxidans Genome sequencing and assembly.</title>
        <authorList>
            <person name="Wang R."/>
            <person name="Rensing C."/>
            <person name="Li Y."/>
        </authorList>
    </citation>
    <scope>NUCLEOTIDE SEQUENCE [LARGE SCALE GENOMIC DNA]</scope>
    <source>
        <strain evidence="1 2">GD003A</strain>
    </source>
</reference>
<sequence>MPVYRLIIKRDGRLIGHFESTAASALDDSRDIAARLPAKDGYQLSLQVAEGERRLLESTPQGIRLLASENLFVSTPEGLLGGLDRHPSPQ</sequence>
<protein>
    <submittedName>
        <fullName evidence="1">Cytoplasmic protein</fullName>
    </submittedName>
</protein>
<organism evidence="1 2">
    <name type="scientific">Alcaligenes xylosoxydans xylosoxydans</name>
    <name type="common">Achromobacter xylosoxidans</name>
    <dbReference type="NCBI Taxonomy" id="85698"/>
    <lineage>
        <taxon>Bacteria</taxon>
        <taxon>Pseudomonadati</taxon>
        <taxon>Pseudomonadota</taxon>
        <taxon>Betaproteobacteria</taxon>
        <taxon>Burkholderiales</taxon>
        <taxon>Alcaligenaceae</taxon>
        <taxon>Achromobacter</taxon>
    </lineage>
</organism>
<proteinExistence type="predicted"/>
<dbReference type="RefSeq" id="WP_054452121.1">
    <property type="nucleotide sequence ID" value="NZ_CP061008.1"/>
</dbReference>
<evidence type="ECO:0000313" key="2">
    <source>
        <dbReference type="Proteomes" id="UP000285324"/>
    </source>
</evidence>
<dbReference type="OrthoDB" id="6579773at2"/>
<gene>
    <name evidence="1" type="ORF">DY367_02125</name>
</gene>
<dbReference type="AlphaFoldDB" id="A0A2T5CVA6"/>
<evidence type="ECO:0000313" key="1">
    <source>
        <dbReference type="EMBL" id="RPJ93575.1"/>
    </source>
</evidence>
<dbReference type="Proteomes" id="UP000285324">
    <property type="component" value="Unassembled WGS sequence"/>
</dbReference>